<protein>
    <submittedName>
        <fullName evidence="1">Uncharacterized protein</fullName>
    </submittedName>
</protein>
<name>A0ABQ9IAB7_9NEOP</name>
<dbReference type="EMBL" id="JARBHB010000002">
    <property type="protein sequence ID" value="KAJ8893581.1"/>
    <property type="molecule type" value="Genomic_DNA"/>
</dbReference>
<evidence type="ECO:0000313" key="2">
    <source>
        <dbReference type="Proteomes" id="UP001159363"/>
    </source>
</evidence>
<sequence>MVERISELQGVKTTVAVINKGIPVFTEKEWLACKDLTSILKTFEEVTVQISGEEYVTGREVIVLVNRLTKVCEKMKHEQYILKVVNDVKELQKSFVARMKNIEHLLLCLIQAKVFPGISTILSTEVSSKISDAAAKSAWKFSVWEERQACCRFNKSYRN</sequence>
<organism evidence="1 2">
    <name type="scientific">Dryococelus australis</name>
    <dbReference type="NCBI Taxonomy" id="614101"/>
    <lineage>
        <taxon>Eukaryota</taxon>
        <taxon>Metazoa</taxon>
        <taxon>Ecdysozoa</taxon>
        <taxon>Arthropoda</taxon>
        <taxon>Hexapoda</taxon>
        <taxon>Insecta</taxon>
        <taxon>Pterygota</taxon>
        <taxon>Neoptera</taxon>
        <taxon>Polyneoptera</taxon>
        <taxon>Phasmatodea</taxon>
        <taxon>Verophasmatodea</taxon>
        <taxon>Anareolatae</taxon>
        <taxon>Phasmatidae</taxon>
        <taxon>Eurycanthinae</taxon>
        <taxon>Dryococelus</taxon>
    </lineage>
</organism>
<dbReference type="Proteomes" id="UP001159363">
    <property type="component" value="Chromosome 2"/>
</dbReference>
<evidence type="ECO:0000313" key="1">
    <source>
        <dbReference type="EMBL" id="KAJ8893581.1"/>
    </source>
</evidence>
<reference evidence="1 2" key="1">
    <citation type="submission" date="2023-02" db="EMBL/GenBank/DDBJ databases">
        <title>LHISI_Scaffold_Assembly.</title>
        <authorList>
            <person name="Stuart O.P."/>
            <person name="Cleave R."/>
            <person name="Magrath M.J.L."/>
            <person name="Mikheyev A.S."/>
        </authorList>
    </citation>
    <scope>NUCLEOTIDE SEQUENCE [LARGE SCALE GENOMIC DNA]</scope>
    <source>
        <strain evidence="1">Daus_M_001</strain>
        <tissue evidence="1">Leg muscle</tissue>
    </source>
</reference>
<comment type="caution">
    <text evidence="1">The sequence shown here is derived from an EMBL/GenBank/DDBJ whole genome shotgun (WGS) entry which is preliminary data.</text>
</comment>
<gene>
    <name evidence="1" type="ORF">PR048_006181</name>
</gene>
<keyword evidence="2" id="KW-1185">Reference proteome</keyword>
<proteinExistence type="predicted"/>
<accession>A0ABQ9IAB7</accession>